<feature type="region of interest" description="Disordered" evidence="1">
    <location>
        <begin position="1"/>
        <end position="126"/>
    </location>
</feature>
<dbReference type="EMBL" id="CADCTP010000128">
    <property type="protein sequence ID" value="CAA9239506.1"/>
    <property type="molecule type" value="Genomic_DNA"/>
</dbReference>
<feature type="compositionally biased region" description="Low complexity" evidence="1">
    <location>
        <begin position="32"/>
        <end position="47"/>
    </location>
</feature>
<name>A0A6J4I0U3_9ACTN</name>
<sequence length="212" mass="22130">DRRHLRGGAAGRVRGAVVRARRAPVRDRGVRRLAAPGGLRPLAGGRPLLRRRLPPLPHRHGHAGAGRARGGRARRGDGDAAGRAGPVPPRGGGPRARPGRGAGTDRAGIHRVPAGVPAGRLPGRAGRPLRRREGVLRRVVGGPGHRQPGQRLLGVRRQLVLARLRRLGGVPGRAAGRGGAARADRRDAGGVRPGGAVRAAVLERGPHRRPLV</sequence>
<organism evidence="2">
    <name type="scientific">uncultured Mycobacteriales bacterium</name>
    <dbReference type="NCBI Taxonomy" id="581187"/>
    <lineage>
        <taxon>Bacteria</taxon>
        <taxon>Bacillati</taxon>
        <taxon>Actinomycetota</taxon>
        <taxon>Actinomycetes</taxon>
        <taxon>Mycobacteriales</taxon>
        <taxon>environmental samples</taxon>
    </lineage>
</organism>
<accession>A0A6J4I0U3</accession>
<feature type="non-terminal residue" evidence="2">
    <location>
        <position position="212"/>
    </location>
</feature>
<gene>
    <name evidence="2" type="ORF">AVDCRST_MAG41-1469</name>
</gene>
<reference evidence="2" key="1">
    <citation type="submission" date="2020-02" db="EMBL/GenBank/DDBJ databases">
        <authorList>
            <person name="Meier V. D."/>
        </authorList>
    </citation>
    <scope>NUCLEOTIDE SEQUENCE</scope>
    <source>
        <strain evidence="2">AVDCRST_MAG41</strain>
    </source>
</reference>
<dbReference type="AlphaFoldDB" id="A0A6J4I0U3"/>
<feature type="non-terminal residue" evidence="2">
    <location>
        <position position="1"/>
    </location>
</feature>
<feature type="compositionally biased region" description="Basic residues" evidence="1">
    <location>
        <begin position="48"/>
        <end position="62"/>
    </location>
</feature>
<protein>
    <submittedName>
        <fullName evidence="2">Uncharacterized protein</fullName>
    </submittedName>
</protein>
<feature type="region of interest" description="Disordered" evidence="1">
    <location>
        <begin position="172"/>
        <end position="194"/>
    </location>
</feature>
<feature type="compositionally biased region" description="Low complexity" evidence="1">
    <location>
        <begin position="112"/>
        <end position="126"/>
    </location>
</feature>
<evidence type="ECO:0000313" key="2">
    <source>
        <dbReference type="EMBL" id="CAA9239506.1"/>
    </source>
</evidence>
<proteinExistence type="predicted"/>
<evidence type="ECO:0000256" key="1">
    <source>
        <dbReference type="SAM" id="MobiDB-lite"/>
    </source>
</evidence>